<name>A0A4Y2R487_ARAVE</name>
<evidence type="ECO:0000256" key="1">
    <source>
        <dbReference type="SAM" id="MobiDB-lite"/>
    </source>
</evidence>
<comment type="caution">
    <text evidence="2">The sequence shown here is derived from an EMBL/GenBank/DDBJ whole genome shotgun (WGS) entry which is preliminary data.</text>
</comment>
<keyword evidence="3" id="KW-1185">Reference proteome</keyword>
<feature type="compositionally biased region" description="Polar residues" evidence="1">
    <location>
        <begin position="8"/>
        <end position="22"/>
    </location>
</feature>
<organism evidence="2 3">
    <name type="scientific">Araneus ventricosus</name>
    <name type="common">Orbweaver spider</name>
    <name type="synonym">Epeira ventricosa</name>
    <dbReference type="NCBI Taxonomy" id="182803"/>
    <lineage>
        <taxon>Eukaryota</taxon>
        <taxon>Metazoa</taxon>
        <taxon>Ecdysozoa</taxon>
        <taxon>Arthropoda</taxon>
        <taxon>Chelicerata</taxon>
        <taxon>Arachnida</taxon>
        <taxon>Araneae</taxon>
        <taxon>Araneomorphae</taxon>
        <taxon>Entelegynae</taxon>
        <taxon>Araneoidea</taxon>
        <taxon>Araneidae</taxon>
        <taxon>Araneus</taxon>
    </lineage>
</organism>
<accession>A0A4Y2R487</accession>
<evidence type="ECO:0000313" key="3">
    <source>
        <dbReference type="Proteomes" id="UP000499080"/>
    </source>
</evidence>
<proteinExistence type="predicted"/>
<evidence type="ECO:0000313" key="2">
    <source>
        <dbReference type="EMBL" id="GBN70411.1"/>
    </source>
</evidence>
<sequence length="130" mass="14825">MKFGGPSTGQTVPTGNTSPTGNRSPKLLRLLLLPPFSKRFLHPDFPRMTSTPTYPSPLYGFRFCERSSVPLTNYRISVLWPSAPKDYKPYENPTVFPELLHFSSDSYIGETFWHTVFQKKWSGLLVNVLL</sequence>
<dbReference type="AlphaFoldDB" id="A0A4Y2R487"/>
<reference evidence="2 3" key="1">
    <citation type="journal article" date="2019" name="Sci. Rep.">
        <title>Orb-weaving spider Araneus ventricosus genome elucidates the spidroin gene catalogue.</title>
        <authorList>
            <person name="Kono N."/>
            <person name="Nakamura H."/>
            <person name="Ohtoshi R."/>
            <person name="Moran D.A.P."/>
            <person name="Shinohara A."/>
            <person name="Yoshida Y."/>
            <person name="Fujiwara M."/>
            <person name="Mori M."/>
            <person name="Tomita M."/>
            <person name="Arakawa K."/>
        </authorList>
    </citation>
    <scope>NUCLEOTIDE SEQUENCE [LARGE SCALE GENOMIC DNA]</scope>
</reference>
<protein>
    <submittedName>
        <fullName evidence="2">Uncharacterized protein</fullName>
    </submittedName>
</protein>
<feature type="region of interest" description="Disordered" evidence="1">
    <location>
        <begin position="1"/>
        <end position="25"/>
    </location>
</feature>
<dbReference type="Proteomes" id="UP000499080">
    <property type="component" value="Unassembled WGS sequence"/>
</dbReference>
<dbReference type="EMBL" id="BGPR01142425">
    <property type="protein sequence ID" value="GBN70411.1"/>
    <property type="molecule type" value="Genomic_DNA"/>
</dbReference>
<gene>
    <name evidence="2" type="ORF">AVEN_166219_1</name>
</gene>